<dbReference type="Proteomes" id="UP001556220">
    <property type="component" value="Unassembled WGS sequence"/>
</dbReference>
<sequence length="304" mass="33506">MSAQPTQLWLPALARFDRTHPLHRLLSQADRLADDPRSRLDCLADAFHADAATLPVAALIREQLAGDAGEASWLNADPAWVQPDMTGVRLLACGSMPLEMDEAQAFAQVLQPAFAELGLQLEISAPDCWQLRLAPDVHLPDFTTPEQALGEDLYQHLPQGAEGRPWRVLLNEVQVLLHQHPLNAARQSRGLPPVNSVWLWGAGRLPASLQSGFAGVIGSDVLLLALASHAGISSQARTPEAVAAAQAGRLVDLQDLPAAEFGDAWWPAIQTLAQRQPLHIAFASDERWSWRPLHRWRFWRRAPR</sequence>
<name>A0ABV3Q934_9GAMM</name>
<accession>A0ABV3Q934</accession>
<reference evidence="1 2" key="1">
    <citation type="submission" date="2024-06" db="EMBL/GenBank/DDBJ databases">
        <authorList>
            <person name="Woo H."/>
        </authorList>
    </citation>
    <scope>NUCLEOTIDE SEQUENCE [LARGE SCALE GENOMIC DNA]</scope>
    <source>
        <strain evidence="1 2">Si-c</strain>
    </source>
</reference>
<protein>
    <submittedName>
        <fullName evidence="1">Phosphoglycerate mutase</fullName>
    </submittedName>
</protein>
<gene>
    <name evidence="1" type="ORF">ABQJ54_00930</name>
</gene>
<organism evidence="1 2">
    <name type="scientific">Rhodanobacter lycopersici</name>
    <dbReference type="NCBI Taxonomy" id="3162487"/>
    <lineage>
        <taxon>Bacteria</taxon>
        <taxon>Pseudomonadati</taxon>
        <taxon>Pseudomonadota</taxon>
        <taxon>Gammaproteobacteria</taxon>
        <taxon>Lysobacterales</taxon>
        <taxon>Rhodanobacteraceae</taxon>
        <taxon>Rhodanobacter</taxon>
    </lineage>
</organism>
<dbReference type="EMBL" id="JBFOHK010000001">
    <property type="protein sequence ID" value="MEW9570305.1"/>
    <property type="molecule type" value="Genomic_DNA"/>
</dbReference>
<keyword evidence="2" id="KW-1185">Reference proteome</keyword>
<comment type="caution">
    <text evidence="1">The sequence shown here is derived from an EMBL/GenBank/DDBJ whole genome shotgun (WGS) entry which is preliminary data.</text>
</comment>
<evidence type="ECO:0000313" key="1">
    <source>
        <dbReference type="EMBL" id="MEW9570305.1"/>
    </source>
</evidence>
<evidence type="ECO:0000313" key="2">
    <source>
        <dbReference type="Proteomes" id="UP001556220"/>
    </source>
</evidence>
<dbReference type="RefSeq" id="WP_367852404.1">
    <property type="nucleotide sequence ID" value="NZ_JBFOHK010000001.1"/>
</dbReference>
<proteinExistence type="predicted"/>